<feature type="repeat" description="PPR" evidence="2">
    <location>
        <begin position="266"/>
        <end position="296"/>
    </location>
</feature>
<keyword evidence="6" id="KW-1185">Reference proteome</keyword>
<reference evidence="5 6" key="1">
    <citation type="journal article" date="2019" name="G3 (Bethesda)">
        <title>Sequencing of a Wild Apple (Malus baccata) Genome Unravels the Differences Between Cultivated and Wild Apple Species Regarding Disease Resistance and Cold Tolerance.</title>
        <authorList>
            <person name="Chen X."/>
        </authorList>
    </citation>
    <scope>NUCLEOTIDE SEQUENCE [LARGE SCALE GENOMIC DNA]</scope>
    <source>
        <strain evidence="6">cv. Shandingzi</strain>
        <tissue evidence="5">Leaves</tissue>
    </source>
</reference>
<dbReference type="Pfam" id="PF01535">
    <property type="entry name" value="PPR"/>
    <property type="match status" value="6"/>
</dbReference>
<dbReference type="Gene3D" id="1.25.40.10">
    <property type="entry name" value="Tetratricopeptide repeat domain"/>
    <property type="match status" value="4"/>
</dbReference>
<dbReference type="InterPro" id="IPR002044">
    <property type="entry name" value="CBM20"/>
</dbReference>
<keyword evidence="1" id="KW-0677">Repeat</keyword>
<feature type="repeat" description="PPR" evidence="2">
    <location>
        <begin position="94"/>
        <end position="128"/>
    </location>
</feature>
<evidence type="ECO:0000256" key="1">
    <source>
        <dbReference type="ARBA" id="ARBA00022737"/>
    </source>
</evidence>
<feature type="repeat" description="PPR" evidence="2">
    <location>
        <begin position="196"/>
        <end position="230"/>
    </location>
</feature>
<feature type="compositionally biased region" description="Polar residues" evidence="3">
    <location>
        <begin position="758"/>
        <end position="770"/>
    </location>
</feature>
<dbReference type="InterPro" id="IPR046960">
    <property type="entry name" value="PPR_At4g14850-like_plant"/>
</dbReference>
<proteinExistence type="predicted"/>
<dbReference type="SUPFAM" id="SSF49452">
    <property type="entry name" value="Starch-binding domain-like"/>
    <property type="match status" value="1"/>
</dbReference>
<dbReference type="InterPro" id="IPR011990">
    <property type="entry name" value="TPR-like_helical_dom_sf"/>
</dbReference>
<feature type="region of interest" description="Disordered" evidence="3">
    <location>
        <begin position="756"/>
        <end position="851"/>
    </location>
</feature>
<dbReference type="FunFam" id="1.25.40.10:FF:000348">
    <property type="entry name" value="Pentatricopeptide repeat-containing protein chloroplastic"/>
    <property type="match status" value="1"/>
</dbReference>
<protein>
    <recommendedName>
        <fullName evidence="4">CBM20 domain-containing protein</fullName>
    </recommendedName>
</protein>
<dbReference type="STRING" id="106549.A0A540LYU1"/>
<dbReference type="SUPFAM" id="SSF48452">
    <property type="entry name" value="TPR-like"/>
    <property type="match status" value="1"/>
</dbReference>
<dbReference type="GO" id="GO:0003729">
    <property type="term" value="F:mRNA binding"/>
    <property type="evidence" value="ECO:0007669"/>
    <property type="project" value="UniProtKB-ARBA"/>
</dbReference>
<dbReference type="Proteomes" id="UP000315295">
    <property type="component" value="Unassembled WGS sequence"/>
</dbReference>
<feature type="repeat" description="PPR" evidence="2">
    <location>
        <begin position="430"/>
        <end position="464"/>
    </location>
</feature>
<feature type="repeat" description="PPR" evidence="2">
    <location>
        <begin position="297"/>
        <end position="331"/>
    </location>
</feature>
<feature type="domain" description="CBM20" evidence="4">
    <location>
        <begin position="476"/>
        <end position="574"/>
    </location>
</feature>
<dbReference type="NCBIfam" id="TIGR00756">
    <property type="entry name" value="PPR"/>
    <property type="match status" value="6"/>
</dbReference>
<dbReference type="InterPro" id="IPR013784">
    <property type="entry name" value="Carb-bd-like_fold"/>
</dbReference>
<evidence type="ECO:0000313" key="5">
    <source>
        <dbReference type="EMBL" id="TQD91670.1"/>
    </source>
</evidence>
<dbReference type="Gene3D" id="2.60.40.10">
    <property type="entry name" value="Immunoglobulins"/>
    <property type="match status" value="1"/>
</dbReference>
<evidence type="ECO:0000256" key="2">
    <source>
        <dbReference type="PROSITE-ProRule" id="PRU00708"/>
    </source>
</evidence>
<evidence type="ECO:0000256" key="3">
    <source>
        <dbReference type="SAM" id="MobiDB-lite"/>
    </source>
</evidence>
<dbReference type="PROSITE" id="PS51375">
    <property type="entry name" value="PPR"/>
    <property type="match status" value="6"/>
</dbReference>
<dbReference type="GO" id="GO:0009451">
    <property type="term" value="P:RNA modification"/>
    <property type="evidence" value="ECO:0007669"/>
    <property type="project" value="InterPro"/>
</dbReference>
<feature type="compositionally biased region" description="Basic and acidic residues" evidence="3">
    <location>
        <begin position="802"/>
        <end position="815"/>
    </location>
</feature>
<dbReference type="AlphaFoldDB" id="A0A540LYU1"/>
<dbReference type="PROSITE" id="PS51166">
    <property type="entry name" value="CBM20"/>
    <property type="match status" value="1"/>
</dbReference>
<dbReference type="InterPro" id="IPR002885">
    <property type="entry name" value="PPR_rpt"/>
</dbReference>
<dbReference type="SMART" id="SM01065">
    <property type="entry name" value="CBM_2"/>
    <property type="match status" value="1"/>
</dbReference>
<comment type="caution">
    <text evidence="5">The sequence shown here is derived from an EMBL/GenBank/DDBJ whole genome shotgun (WGS) entry which is preliminary data.</text>
</comment>
<accession>A0A540LYU1</accession>
<dbReference type="EMBL" id="VIEB01000412">
    <property type="protein sequence ID" value="TQD91670.1"/>
    <property type="molecule type" value="Genomic_DNA"/>
</dbReference>
<dbReference type="GO" id="GO:2001070">
    <property type="term" value="F:starch binding"/>
    <property type="evidence" value="ECO:0007669"/>
    <property type="project" value="InterPro"/>
</dbReference>
<dbReference type="InterPro" id="IPR013783">
    <property type="entry name" value="Ig-like_fold"/>
</dbReference>
<evidence type="ECO:0000313" key="6">
    <source>
        <dbReference type="Proteomes" id="UP000315295"/>
    </source>
</evidence>
<dbReference type="CDD" id="cd05467">
    <property type="entry name" value="CBM20"/>
    <property type="match status" value="1"/>
</dbReference>
<gene>
    <name evidence="5" type="ORF">C1H46_022734</name>
</gene>
<feature type="region of interest" description="Disordered" evidence="3">
    <location>
        <begin position="1"/>
        <end position="26"/>
    </location>
</feature>
<dbReference type="Pfam" id="PF13041">
    <property type="entry name" value="PPR_2"/>
    <property type="match status" value="1"/>
</dbReference>
<dbReference type="Pfam" id="PF00686">
    <property type="entry name" value="CBM_20"/>
    <property type="match status" value="1"/>
</dbReference>
<evidence type="ECO:0000259" key="4">
    <source>
        <dbReference type="PROSITE" id="PS51166"/>
    </source>
</evidence>
<dbReference type="FunFam" id="1.25.40.10:FF:000557">
    <property type="entry name" value="Pentatricopeptide repeat-containing protein, chloroplastic"/>
    <property type="match status" value="1"/>
</dbReference>
<dbReference type="PANTHER" id="PTHR24015">
    <property type="entry name" value="OS07G0578800 PROTEIN-RELATED"/>
    <property type="match status" value="1"/>
</dbReference>
<feature type="repeat" description="PPR" evidence="2">
    <location>
        <begin position="399"/>
        <end position="429"/>
    </location>
</feature>
<organism evidence="5 6">
    <name type="scientific">Malus baccata</name>
    <name type="common">Siberian crab apple</name>
    <name type="synonym">Pyrus baccata</name>
    <dbReference type="NCBI Taxonomy" id="106549"/>
    <lineage>
        <taxon>Eukaryota</taxon>
        <taxon>Viridiplantae</taxon>
        <taxon>Streptophyta</taxon>
        <taxon>Embryophyta</taxon>
        <taxon>Tracheophyta</taxon>
        <taxon>Spermatophyta</taxon>
        <taxon>Magnoliopsida</taxon>
        <taxon>eudicotyledons</taxon>
        <taxon>Gunneridae</taxon>
        <taxon>Pentapetalae</taxon>
        <taxon>rosids</taxon>
        <taxon>fabids</taxon>
        <taxon>Rosales</taxon>
        <taxon>Rosaceae</taxon>
        <taxon>Amygdaloideae</taxon>
        <taxon>Maleae</taxon>
        <taxon>Malus</taxon>
    </lineage>
</organism>
<sequence length="851" mass="93608">MATLSTPLISLPRHPPNPPSPTATNELFSSYPPPSSIDHCTSIKQLKQVHAQMLRTGLLFDPYSASKLITVCALSSFSSLDYARQVFDQIPQPNLYSWNTLIRAYASSTDPTESILVFLEMLYRCMESPNKFTYPFVIKAASKLRVLELGRGFHGMVIKASLGSDVYILNSLVHFYGSCGDLDLAWRVFVKTPKKDVVSWNSMITAFAQGNCPEEALELFKEMEAENVKPNDVTMVSVLSACAKKVDLEFGRWVCSRIERNEIGENLTLNNAMLDMYVKCGSIEEAKRLFDRMPEKDIVSWTTILDGYAQSGNYDEAWRIFAAMPSQDIAAWNVLISSYEQSGKPKEALVVFHDLQKRKSPKPDEVTLVSTLAACAQLGAIDLGGWIHVYVKKQGMKINCHLTTSLIDMYAKCGDLDKALEVFNSVERRDVFVWSAMIAALAMHGKGREALDCFSRMLETKVFTTSETAGIGVQPTEQSETVRVQFNLHGGESFLLVGSEPLMGQWNPSNATPMNWSDGNTWSIELNVPTGIAIQYKFILKKDTGDVLWQPGPDRILHTWRTKNTISIDEDWKDCELQKISEVQITNENEALLVDINVGPIIPRNVTHPEDQELVLNFTDKTASADVNPPFNSNIEVIIEEKAIKSADGTLLGIKKEVRVVDNGNSAVKEESIKKTIPTTLTGMISESTKDEDNKALPTYEGGPVLVPSLTATQAVSSEEAILPKGLGTPIPSIESPPIELGKNISPAEAISKDLGKSMNSNELGITKSTEAAPPKDQCPKELGKSMSSRAALPTEEALPNELRKPLSSEEEFSRELGTSKSSGEAPPKELGTPMTTHGSIGTDPTEGQNS</sequence>
<dbReference type="FunFam" id="1.25.40.10:FF:000073">
    <property type="entry name" value="Pentatricopeptide repeat-containing protein chloroplastic"/>
    <property type="match status" value="1"/>
</dbReference>
<name>A0A540LYU1_MALBA</name>